<dbReference type="OrthoDB" id="1112565at2759"/>
<evidence type="ECO:0000256" key="1">
    <source>
        <dbReference type="SAM" id="MobiDB-lite"/>
    </source>
</evidence>
<dbReference type="AlphaFoldDB" id="A0A6A4IHQ0"/>
<feature type="compositionally biased region" description="Low complexity" evidence="1">
    <location>
        <begin position="387"/>
        <end position="406"/>
    </location>
</feature>
<reference evidence="2" key="1">
    <citation type="journal article" date="2019" name="Environ. Microbiol.">
        <title>Fungal ecological strategies reflected in gene transcription - a case study of two litter decomposers.</title>
        <authorList>
            <person name="Barbi F."/>
            <person name="Kohler A."/>
            <person name="Barry K."/>
            <person name="Baskaran P."/>
            <person name="Daum C."/>
            <person name="Fauchery L."/>
            <person name="Ihrmark K."/>
            <person name="Kuo A."/>
            <person name="LaButti K."/>
            <person name="Lipzen A."/>
            <person name="Morin E."/>
            <person name="Grigoriev I.V."/>
            <person name="Henrissat B."/>
            <person name="Lindahl B."/>
            <person name="Martin F."/>
        </authorList>
    </citation>
    <scope>NUCLEOTIDE SEQUENCE</scope>
    <source>
        <strain evidence="2">JB14</strain>
    </source>
</reference>
<evidence type="ECO:0000313" key="2">
    <source>
        <dbReference type="EMBL" id="KAE9409520.1"/>
    </source>
</evidence>
<feature type="compositionally biased region" description="Pro residues" evidence="1">
    <location>
        <begin position="149"/>
        <end position="158"/>
    </location>
</feature>
<sequence>MASPGPSPPSPGPFRGQPPPSSRGQPSPGPGPNPNRRGPFPPSLSPGSGPNNPIQNQPPPGSRAPPLTPTPTHAMNRSIQQHEPDTKTGGEAGMAGVGRRGFAAAARAALFTNAMGGGSMGMQDRRGPFLDMDAAIAISSAGPLSSPSPVSPRPPFSTSPPSTLNAMPVPSTPSLAAGSSSTGISSGAETFFDKFRNRIPGLGLGPGSDYDPSSPGGDIPTAKGEGNGSATPRAAPSRQDSNASETSISSSSTSALTLGLSYSKSNASASSSKSKATSRRRTTIRKSSVHDDSEDSDYGGLAYADSTDDEDIKSRLSVKSGVSRRTAGNSREGATPIPGQTKGSALASSERPISGSVYSDDDDDNDLRNRLQLESSPPAKAALNRMNSNSSISSASSASSSAAAIAKALGLSKSNAEEYSVLGGPGAPGVARTPSGKSVNQAVRNRNRSATVSSSKSLRSNGSLGSGRARSGTEGSGGSRIGLTELEQAMQGLLGDVIGTPPKPRPVGIGLRDDGPSSPPHSPVTPPFFDSGSSTRGSKLAHRSNTVGVTTPYTLLTDAAEKMPKLPARSMTERGSKALHVNGYHSTSSNHEHDNGTKKKVKVGLRMEGGFLSMGPVGMVLDAMVREEIGGKEGCFVRGVGRICTFPSVADVISPSKSKLCRLPTDSSRENITKTASIASLATNPSQIKSSTSMTVDLSANTITMKPMNRFAPLRHAVSIQSISPASGLVIPNATYDSMGSTGKLDGRMLCEKHANRSGEDWEDESWNDERASGAQKRMTRFIDLGALGDLR</sequence>
<protein>
    <submittedName>
        <fullName evidence="2">Uncharacterized protein</fullName>
    </submittedName>
</protein>
<feature type="compositionally biased region" description="Polar residues" evidence="1">
    <location>
        <begin position="70"/>
        <end position="79"/>
    </location>
</feature>
<evidence type="ECO:0000313" key="3">
    <source>
        <dbReference type="Proteomes" id="UP000799118"/>
    </source>
</evidence>
<feature type="compositionally biased region" description="Low complexity" evidence="1">
    <location>
        <begin position="45"/>
        <end position="55"/>
    </location>
</feature>
<feature type="compositionally biased region" description="Polar residues" evidence="1">
    <location>
        <begin position="435"/>
        <end position="452"/>
    </location>
</feature>
<feature type="compositionally biased region" description="Low complexity" evidence="1">
    <location>
        <begin position="174"/>
        <end position="188"/>
    </location>
</feature>
<organism evidence="2 3">
    <name type="scientific">Gymnopus androsaceus JB14</name>
    <dbReference type="NCBI Taxonomy" id="1447944"/>
    <lineage>
        <taxon>Eukaryota</taxon>
        <taxon>Fungi</taxon>
        <taxon>Dikarya</taxon>
        <taxon>Basidiomycota</taxon>
        <taxon>Agaricomycotina</taxon>
        <taxon>Agaricomycetes</taxon>
        <taxon>Agaricomycetidae</taxon>
        <taxon>Agaricales</taxon>
        <taxon>Marasmiineae</taxon>
        <taxon>Omphalotaceae</taxon>
        <taxon>Gymnopus</taxon>
    </lineage>
</organism>
<feature type="compositionally biased region" description="Pro residues" evidence="1">
    <location>
        <begin position="1"/>
        <end position="44"/>
    </location>
</feature>
<feature type="compositionally biased region" description="Pro residues" evidence="1">
    <location>
        <begin position="517"/>
        <end position="526"/>
    </location>
</feature>
<feature type="region of interest" description="Disordered" evidence="1">
    <location>
        <begin position="1"/>
        <end position="96"/>
    </location>
</feature>
<keyword evidence="3" id="KW-1185">Reference proteome</keyword>
<feature type="compositionally biased region" description="Low complexity" evidence="1">
    <location>
        <begin position="453"/>
        <end position="472"/>
    </location>
</feature>
<feature type="region of interest" description="Disordered" evidence="1">
    <location>
        <begin position="418"/>
        <end position="480"/>
    </location>
</feature>
<accession>A0A6A4IHQ0</accession>
<dbReference type="Proteomes" id="UP000799118">
    <property type="component" value="Unassembled WGS sequence"/>
</dbReference>
<gene>
    <name evidence="2" type="ORF">BT96DRAFT_931708</name>
</gene>
<dbReference type="EMBL" id="ML769387">
    <property type="protein sequence ID" value="KAE9409520.1"/>
    <property type="molecule type" value="Genomic_DNA"/>
</dbReference>
<feature type="region of interest" description="Disordered" evidence="1">
    <location>
        <begin position="140"/>
        <end position="406"/>
    </location>
</feature>
<proteinExistence type="predicted"/>
<feature type="compositionally biased region" description="Polar residues" evidence="1">
    <location>
        <begin position="531"/>
        <end position="542"/>
    </location>
</feature>
<feature type="compositionally biased region" description="Pro residues" evidence="1">
    <location>
        <begin position="56"/>
        <end position="69"/>
    </location>
</feature>
<feature type="region of interest" description="Disordered" evidence="1">
    <location>
        <begin position="495"/>
        <end position="542"/>
    </location>
</feature>
<name>A0A6A4IHQ0_9AGAR</name>
<feature type="region of interest" description="Disordered" evidence="1">
    <location>
        <begin position="756"/>
        <end position="775"/>
    </location>
</feature>
<feature type="compositionally biased region" description="Low complexity" evidence="1">
    <location>
        <begin position="241"/>
        <end position="275"/>
    </location>
</feature>